<dbReference type="Proteomes" id="UP000606900">
    <property type="component" value="Unassembled WGS sequence"/>
</dbReference>
<feature type="transmembrane region" description="Helical" evidence="13">
    <location>
        <begin position="90"/>
        <end position="108"/>
    </location>
</feature>
<dbReference type="InterPro" id="IPR010617">
    <property type="entry name" value="TMEM175-like"/>
</dbReference>
<evidence type="ECO:0000313" key="17">
    <source>
        <dbReference type="Proteomes" id="UP000029661"/>
    </source>
</evidence>
<evidence type="ECO:0000256" key="3">
    <source>
        <dbReference type="ARBA" id="ARBA00022448"/>
    </source>
</evidence>
<reference evidence="15" key="2">
    <citation type="submission" date="2014-09" db="EMBL/GenBank/DDBJ databases">
        <authorList>
            <person name="Bishop-Lilly K.A."/>
            <person name="Broomall S.M."/>
            <person name="Chain P.S."/>
            <person name="Chertkov O."/>
            <person name="Coyne S.R."/>
            <person name="Daligault H.E."/>
            <person name="Davenport K.W."/>
            <person name="Erkkila T."/>
            <person name="Frey K.G."/>
            <person name="Gibbons H.S."/>
            <person name="Gu W."/>
            <person name="Jaissle J."/>
            <person name="Johnson S.L."/>
            <person name="Koroleva G.I."/>
            <person name="Ladner J.T."/>
            <person name="Lo C.-C."/>
            <person name="Minogue T.D."/>
            <person name="Munk C."/>
            <person name="Palacios G.F."/>
            <person name="Redden C.L."/>
            <person name="Rosenzweig C.N."/>
            <person name="Scholz M.B."/>
            <person name="Teshima H."/>
            <person name="Xu Y."/>
        </authorList>
    </citation>
    <scope>NUCLEOTIDE SEQUENCE</scope>
    <source>
        <strain evidence="15">Mb9</strain>
    </source>
</reference>
<dbReference type="KEGG" id="mfc:BRM9_2022"/>
<gene>
    <name evidence="14" type="ORF">BRM9_2022</name>
    <name evidence="16" type="ORF">ISP06_02320</name>
    <name evidence="15" type="ORF">MB9_0316</name>
</gene>
<keyword evidence="9" id="KW-0406">Ion transport</keyword>
<evidence type="ECO:0000313" key="16">
    <source>
        <dbReference type="EMBL" id="MBF4474294.1"/>
    </source>
</evidence>
<dbReference type="PANTHER" id="PTHR31462">
    <property type="entry name" value="ENDOSOMAL/LYSOSOMAL POTASSIUM CHANNEL TMEM175"/>
    <property type="match status" value="1"/>
</dbReference>
<evidence type="ECO:0000256" key="12">
    <source>
        <dbReference type="ARBA" id="ARBA00034430"/>
    </source>
</evidence>
<dbReference type="Pfam" id="PF06736">
    <property type="entry name" value="TMEM175"/>
    <property type="match status" value="1"/>
</dbReference>
<accession>A0A089ZDD3</accession>
<dbReference type="OrthoDB" id="10769at2157"/>
<dbReference type="EMBL" id="JADIIL010000011">
    <property type="protein sequence ID" value="MBF4474294.1"/>
    <property type="molecule type" value="Genomic_DNA"/>
</dbReference>
<reference evidence="14" key="1">
    <citation type="submission" date="2013-12" db="EMBL/GenBank/DDBJ databases">
        <title>The complete genome sequence of Methanobacterium sp. BRM9.</title>
        <authorList>
            <consortium name="Pastoral Greenhouse Gas Research Consortium"/>
            <person name="Kelly W.J."/>
            <person name="Leahy S.C."/>
            <person name="Perry R."/>
            <person name="Li D."/>
            <person name="Altermann E."/>
            <person name="Lambie S.C."/>
            <person name="Attwood G.T."/>
        </authorList>
    </citation>
    <scope>NUCLEOTIDE SEQUENCE [LARGE SCALE GENOMIC DNA]</scope>
    <source>
        <strain evidence="14">BRM9</strain>
    </source>
</reference>
<dbReference type="GO" id="GO:0016020">
    <property type="term" value="C:membrane"/>
    <property type="evidence" value="ECO:0007669"/>
    <property type="project" value="UniProtKB-SubCell"/>
</dbReference>
<evidence type="ECO:0000256" key="10">
    <source>
        <dbReference type="ARBA" id="ARBA00023136"/>
    </source>
</evidence>
<evidence type="ECO:0000256" key="1">
    <source>
        <dbReference type="ARBA" id="ARBA00004141"/>
    </source>
</evidence>
<protein>
    <submittedName>
        <fullName evidence="16">DUF1211 domain-containing protein</fullName>
    </submittedName>
    <submittedName>
        <fullName evidence="15">Putative membrane protein</fullName>
    </submittedName>
</protein>
<dbReference type="PANTHER" id="PTHR31462:SF5">
    <property type="entry name" value="ENDOSOMAL_LYSOSOMAL PROTON CHANNEL TMEM175"/>
    <property type="match status" value="1"/>
</dbReference>
<evidence type="ECO:0000256" key="6">
    <source>
        <dbReference type="ARBA" id="ARBA00022826"/>
    </source>
</evidence>
<evidence type="ECO:0000256" key="9">
    <source>
        <dbReference type="ARBA" id="ARBA00023065"/>
    </source>
</evidence>
<evidence type="ECO:0000313" key="14">
    <source>
        <dbReference type="EMBL" id="AIS32826.1"/>
    </source>
</evidence>
<dbReference type="RefSeq" id="WP_048085668.1">
    <property type="nucleotide sequence ID" value="NZ_CP006933.1"/>
</dbReference>
<dbReference type="AlphaFoldDB" id="A0A089ZDD3"/>
<dbReference type="GO" id="GO:0015252">
    <property type="term" value="F:proton channel activity"/>
    <property type="evidence" value="ECO:0007669"/>
    <property type="project" value="InterPro"/>
</dbReference>
<keyword evidence="18" id="KW-1185">Reference proteome</keyword>
<comment type="similarity">
    <text evidence="2">Belongs to the TMEM175 family.</text>
</comment>
<keyword evidence="5 13" id="KW-0812">Transmembrane</keyword>
<keyword evidence="4" id="KW-0633">Potassium transport</keyword>
<evidence type="ECO:0000256" key="8">
    <source>
        <dbReference type="ARBA" id="ARBA00022989"/>
    </source>
</evidence>
<comment type="subcellular location">
    <subcellularLocation>
        <location evidence="1">Membrane</location>
        <topology evidence="1">Multi-pass membrane protein</topology>
    </subcellularLocation>
</comment>
<dbReference type="GO" id="GO:0005267">
    <property type="term" value="F:potassium channel activity"/>
    <property type="evidence" value="ECO:0007669"/>
    <property type="project" value="UniProtKB-KW"/>
</dbReference>
<evidence type="ECO:0000256" key="4">
    <source>
        <dbReference type="ARBA" id="ARBA00022538"/>
    </source>
</evidence>
<reference evidence="16" key="3">
    <citation type="submission" date="2020-10" db="EMBL/GenBank/DDBJ databases">
        <title>Dehalococcoides mccartyi of a TCE/Cr reducing biochatode.</title>
        <authorList>
            <person name="Matturro B."/>
        </authorList>
    </citation>
    <scope>NUCLEOTIDE SEQUENCE</scope>
    <source>
        <strain evidence="16">Bin2</strain>
    </source>
</reference>
<evidence type="ECO:0000256" key="5">
    <source>
        <dbReference type="ARBA" id="ARBA00022692"/>
    </source>
</evidence>
<evidence type="ECO:0000313" key="18">
    <source>
        <dbReference type="Proteomes" id="UP000062768"/>
    </source>
</evidence>
<keyword evidence="11" id="KW-0407">Ion channel</keyword>
<comment type="catalytic activity">
    <reaction evidence="12">
        <text>K(+)(in) = K(+)(out)</text>
        <dbReference type="Rhea" id="RHEA:29463"/>
        <dbReference type="ChEBI" id="CHEBI:29103"/>
    </reaction>
</comment>
<dbReference type="GeneID" id="26738579"/>
<dbReference type="EMBL" id="CP006933">
    <property type="protein sequence ID" value="AIS32826.1"/>
    <property type="molecule type" value="Genomic_DNA"/>
</dbReference>
<dbReference type="PATRIC" id="fig|2162.10.peg.327"/>
<dbReference type="Proteomes" id="UP000029661">
    <property type="component" value="Chromosome"/>
</dbReference>
<keyword evidence="6" id="KW-0631">Potassium channel</keyword>
<dbReference type="Proteomes" id="UP000062768">
    <property type="component" value="Chromosome I"/>
</dbReference>
<feature type="transmembrane region" description="Helical" evidence="13">
    <location>
        <begin position="165"/>
        <end position="184"/>
    </location>
</feature>
<proteinExistence type="inferred from homology"/>
<evidence type="ECO:0000256" key="13">
    <source>
        <dbReference type="SAM" id="Phobius"/>
    </source>
</evidence>
<evidence type="ECO:0000313" key="15">
    <source>
        <dbReference type="EMBL" id="CEL23965.1"/>
    </source>
</evidence>
<feature type="transmembrane region" description="Helical" evidence="13">
    <location>
        <begin position="120"/>
        <end position="144"/>
    </location>
</feature>
<name>A0A089ZDD3_METFO</name>
<evidence type="ECO:0000256" key="7">
    <source>
        <dbReference type="ARBA" id="ARBA00022958"/>
    </source>
</evidence>
<dbReference type="EMBL" id="LN734822">
    <property type="protein sequence ID" value="CEL23965.1"/>
    <property type="molecule type" value="Genomic_DNA"/>
</dbReference>
<evidence type="ECO:0000256" key="2">
    <source>
        <dbReference type="ARBA" id="ARBA00006920"/>
    </source>
</evidence>
<evidence type="ECO:0000256" key="11">
    <source>
        <dbReference type="ARBA" id="ARBA00023303"/>
    </source>
</evidence>
<keyword evidence="7" id="KW-0630">Potassium</keyword>
<keyword evidence="10 13" id="KW-0472">Membrane</keyword>
<keyword evidence="8 13" id="KW-1133">Transmembrane helix</keyword>
<feature type="transmembrane region" description="Helical" evidence="13">
    <location>
        <begin position="20"/>
        <end position="41"/>
    </location>
</feature>
<sequence>MRNHSDSINNWVTTSRIETLVDGIFAIAMTLLVLSIGVPDISSALTEGAFIHQLWLLWPKLLSYALSFWILAGFWRVNHQQFSFIKRSDTNLITITVFWLLFIAMVPFSTEIIGTFGQYFSASVIFQLNLFFAGVLYCVNWIYAVRKGLVDENLDESSKNQITRISMILPVLSIMALLLSYYFFAWANLVYLASPLAKKLIQ</sequence>
<organism evidence="14 17">
    <name type="scientific">Methanobacterium formicicum</name>
    <dbReference type="NCBI Taxonomy" id="2162"/>
    <lineage>
        <taxon>Archaea</taxon>
        <taxon>Methanobacteriati</taxon>
        <taxon>Methanobacteriota</taxon>
        <taxon>Methanomada group</taxon>
        <taxon>Methanobacteria</taxon>
        <taxon>Methanobacteriales</taxon>
        <taxon>Methanobacteriaceae</taxon>
        <taxon>Methanobacterium</taxon>
    </lineage>
</organism>
<keyword evidence="3" id="KW-0813">Transport</keyword>